<dbReference type="PANTHER" id="PTHR36223">
    <property type="entry name" value="BETA-LACTAMASE-TYPE TRANSPEPTIDASE FOLD DOMAIN CONTAINING PROTEIN"/>
    <property type="match status" value="1"/>
</dbReference>
<protein>
    <recommendedName>
        <fullName evidence="2">DUF7918 domain-containing protein</fullName>
    </recommendedName>
</protein>
<feature type="region of interest" description="Disordered" evidence="1">
    <location>
        <begin position="320"/>
        <end position="398"/>
    </location>
</feature>
<organism evidence="3 4">
    <name type="scientific">Botryotinia convoluta</name>
    <dbReference type="NCBI Taxonomy" id="54673"/>
    <lineage>
        <taxon>Eukaryota</taxon>
        <taxon>Fungi</taxon>
        <taxon>Dikarya</taxon>
        <taxon>Ascomycota</taxon>
        <taxon>Pezizomycotina</taxon>
        <taxon>Leotiomycetes</taxon>
        <taxon>Helotiales</taxon>
        <taxon>Sclerotiniaceae</taxon>
        <taxon>Botryotinia</taxon>
    </lineage>
</organism>
<dbReference type="InterPro" id="IPR057678">
    <property type="entry name" value="DUF7918"/>
</dbReference>
<feature type="compositionally biased region" description="Basic and acidic residues" evidence="1">
    <location>
        <begin position="382"/>
        <end position="393"/>
    </location>
</feature>
<feature type="domain" description="DUF7918" evidence="2">
    <location>
        <begin position="29"/>
        <end position="269"/>
    </location>
</feature>
<evidence type="ECO:0000313" key="4">
    <source>
        <dbReference type="Proteomes" id="UP000297527"/>
    </source>
</evidence>
<dbReference type="PANTHER" id="PTHR36223:SF1">
    <property type="entry name" value="TRANSCRIPTION ELONGATION FACTOR EAF N-TERMINAL DOMAIN-CONTAINING PROTEIN"/>
    <property type="match status" value="1"/>
</dbReference>
<dbReference type="Proteomes" id="UP000297527">
    <property type="component" value="Unassembled WGS sequence"/>
</dbReference>
<gene>
    <name evidence="3" type="ORF">BCON_0040g00590</name>
</gene>
<dbReference type="OrthoDB" id="3364132at2759"/>
<dbReference type="AlphaFoldDB" id="A0A4Z1IEZ5"/>
<name>A0A4Z1IEZ5_9HELO</name>
<reference evidence="3 4" key="1">
    <citation type="submission" date="2017-12" db="EMBL/GenBank/DDBJ databases">
        <title>Comparative genomics of Botrytis spp.</title>
        <authorList>
            <person name="Valero-Jimenez C.A."/>
            <person name="Tapia P."/>
            <person name="Veloso J."/>
            <person name="Silva-Moreno E."/>
            <person name="Staats M."/>
            <person name="Valdes J.H."/>
            <person name="Van Kan J.A.L."/>
        </authorList>
    </citation>
    <scope>NUCLEOTIDE SEQUENCE [LARGE SCALE GENOMIC DNA]</scope>
    <source>
        <strain evidence="3 4">MUCL11595</strain>
    </source>
</reference>
<dbReference type="EMBL" id="PQXN01000040">
    <property type="protein sequence ID" value="TGO59916.1"/>
    <property type="molecule type" value="Genomic_DNA"/>
</dbReference>
<sequence length="423" mass="48261">MPMRNNIPVLEPLNPRIPKGVYLPFVPGITAQIISNHGEAFPNYDPRESEPLIPDDEDYEYFRLHTVTKYIAVTNDSSFSIHLKVDRPYPKTMEYAHLQFEILVDGEFVWNAWCARADYKRNGKFMWEETIDGMKVGKGHKCEISKFRFSAIKTNDDRPNPTAFQRIKDSMNKIGKIEINVYKTKYGKPGGDIMNNKQAFRNKNNMNVPERALKGAEAMSHGTALGAGQKTSRGKVFSNAQKHDERPMIVFRFLYRSEEALKSMHIIEHTPTPSRSSSPEIENHSGNNLTAAQANLAKQMADLEMQKQQIAEQMANLQRLTTNSAGGGHSSTRKRIKRENDDESESSQTANKRRRTEMSRGRVTVDLTGDSEDEEVEPAKMASRDEERKAIKLDDDEEEDSLLVTDNRKGRWLGRKVHIDMRA</sequence>
<evidence type="ECO:0000256" key="1">
    <source>
        <dbReference type="SAM" id="MobiDB-lite"/>
    </source>
</evidence>
<proteinExistence type="predicted"/>
<comment type="caution">
    <text evidence="3">The sequence shown here is derived from an EMBL/GenBank/DDBJ whole genome shotgun (WGS) entry which is preliminary data.</text>
</comment>
<evidence type="ECO:0000313" key="3">
    <source>
        <dbReference type="EMBL" id="TGO59916.1"/>
    </source>
</evidence>
<dbReference type="Pfam" id="PF25534">
    <property type="entry name" value="DUF7918"/>
    <property type="match status" value="1"/>
</dbReference>
<accession>A0A4Z1IEZ5</accession>
<evidence type="ECO:0000259" key="2">
    <source>
        <dbReference type="Pfam" id="PF25534"/>
    </source>
</evidence>
<keyword evidence="4" id="KW-1185">Reference proteome</keyword>